<name>A0A084VRJ1_ANOSI</name>
<dbReference type="VEuPathDB" id="VectorBase:ASIS014741"/>
<dbReference type="EnsemblMetazoa" id="ASIC008089-RA">
    <property type="protein sequence ID" value="ASIC008089-PA"/>
    <property type="gene ID" value="ASIC008089"/>
</dbReference>
<keyword evidence="4" id="KW-1185">Reference proteome</keyword>
<dbReference type="Proteomes" id="UP000030765">
    <property type="component" value="Unassembled WGS sequence"/>
</dbReference>
<evidence type="ECO:0000256" key="1">
    <source>
        <dbReference type="SAM" id="Phobius"/>
    </source>
</evidence>
<keyword evidence="1" id="KW-1133">Transmembrane helix</keyword>
<dbReference type="EMBL" id="KE525027">
    <property type="protein sequence ID" value="KFB40585.1"/>
    <property type="molecule type" value="Genomic_DNA"/>
</dbReference>
<organism evidence="2">
    <name type="scientific">Anopheles sinensis</name>
    <name type="common">Mosquito</name>
    <dbReference type="NCBI Taxonomy" id="74873"/>
    <lineage>
        <taxon>Eukaryota</taxon>
        <taxon>Metazoa</taxon>
        <taxon>Ecdysozoa</taxon>
        <taxon>Arthropoda</taxon>
        <taxon>Hexapoda</taxon>
        <taxon>Insecta</taxon>
        <taxon>Pterygota</taxon>
        <taxon>Neoptera</taxon>
        <taxon>Endopterygota</taxon>
        <taxon>Diptera</taxon>
        <taxon>Nematocera</taxon>
        <taxon>Culicoidea</taxon>
        <taxon>Culicidae</taxon>
        <taxon>Anophelinae</taxon>
        <taxon>Anopheles</taxon>
    </lineage>
</organism>
<protein>
    <submittedName>
        <fullName evidence="2 3">Membrane protein ORF30</fullName>
    </submittedName>
</protein>
<sequence>MVLRFGDTWACRCMIVVVLTLATCTSGHIIRQAGSEDSKAIPEAYNDAVPFAGTDAETAWMVTAIIFIVLFALAIIVCIYLWYLRNAKMKELRHLQNIRLGTNKDNQNVWYGGGAHM</sequence>
<keyword evidence="1" id="KW-0812">Transmembrane</keyword>
<reference evidence="3" key="2">
    <citation type="submission" date="2020-05" db="UniProtKB">
        <authorList>
            <consortium name="EnsemblMetazoa"/>
        </authorList>
    </citation>
    <scope>IDENTIFICATION</scope>
</reference>
<accession>A0A084VRJ1</accession>
<proteinExistence type="predicted"/>
<dbReference type="VEuPathDB" id="VectorBase:ASIC008089"/>
<evidence type="ECO:0000313" key="2">
    <source>
        <dbReference type="EMBL" id="KFB40585.1"/>
    </source>
</evidence>
<dbReference type="EMBL" id="ATLV01015691">
    <property type="status" value="NOT_ANNOTATED_CDS"/>
    <property type="molecule type" value="Genomic_DNA"/>
</dbReference>
<reference evidence="2 4" key="1">
    <citation type="journal article" date="2014" name="BMC Genomics">
        <title>Genome sequence of Anopheles sinensis provides insight into genetics basis of mosquito competence for malaria parasites.</title>
        <authorList>
            <person name="Zhou D."/>
            <person name="Zhang D."/>
            <person name="Ding G."/>
            <person name="Shi L."/>
            <person name="Hou Q."/>
            <person name="Ye Y."/>
            <person name="Xu Y."/>
            <person name="Zhou H."/>
            <person name="Xiong C."/>
            <person name="Li S."/>
            <person name="Yu J."/>
            <person name="Hong S."/>
            <person name="Yu X."/>
            <person name="Zou P."/>
            <person name="Chen C."/>
            <person name="Chang X."/>
            <person name="Wang W."/>
            <person name="Lv Y."/>
            <person name="Sun Y."/>
            <person name="Ma L."/>
            <person name="Shen B."/>
            <person name="Zhu C."/>
        </authorList>
    </citation>
    <scope>NUCLEOTIDE SEQUENCE [LARGE SCALE GENOMIC DNA]</scope>
</reference>
<evidence type="ECO:0000313" key="4">
    <source>
        <dbReference type="Proteomes" id="UP000030765"/>
    </source>
</evidence>
<feature type="transmembrane region" description="Helical" evidence="1">
    <location>
        <begin position="59"/>
        <end position="83"/>
    </location>
</feature>
<gene>
    <name evidence="2" type="ORF">ZHAS_00008089</name>
</gene>
<keyword evidence="1" id="KW-0472">Membrane</keyword>
<evidence type="ECO:0000313" key="3">
    <source>
        <dbReference type="EnsemblMetazoa" id="ASIC008089-PA"/>
    </source>
</evidence>
<dbReference type="AlphaFoldDB" id="A0A084VRJ1"/>